<keyword evidence="3" id="KW-0285">Flavoprotein</keyword>
<evidence type="ECO:0000256" key="5">
    <source>
        <dbReference type="ARBA" id="ARBA00023002"/>
    </source>
</evidence>
<comment type="similarity">
    <text evidence="2">Belongs to the nitroreductase family.</text>
</comment>
<dbReference type="PANTHER" id="PTHR43673">
    <property type="entry name" value="NAD(P)H NITROREDUCTASE YDGI-RELATED"/>
    <property type="match status" value="1"/>
</dbReference>
<dbReference type="SUPFAM" id="SSF55469">
    <property type="entry name" value="FMN-dependent nitroreductase-like"/>
    <property type="match status" value="1"/>
</dbReference>
<keyword evidence="5" id="KW-0560">Oxidoreductase</keyword>
<evidence type="ECO:0000256" key="2">
    <source>
        <dbReference type="ARBA" id="ARBA00007118"/>
    </source>
</evidence>
<feature type="domain" description="Nitroreductase" evidence="6">
    <location>
        <begin position="7"/>
        <end position="151"/>
    </location>
</feature>
<comment type="caution">
    <text evidence="7">The sequence shown here is derived from an EMBL/GenBank/DDBJ whole genome shotgun (WGS) entry which is preliminary data.</text>
</comment>
<dbReference type="GO" id="GO:0016491">
    <property type="term" value="F:oxidoreductase activity"/>
    <property type="evidence" value="ECO:0007669"/>
    <property type="project" value="UniProtKB-KW"/>
</dbReference>
<evidence type="ECO:0000313" key="7">
    <source>
        <dbReference type="EMBL" id="PAB57049.1"/>
    </source>
</evidence>
<evidence type="ECO:0000313" key="8">
    <source>
        <dbReference type="Proteomes" id="UP000216024"/>
    </source>
</evidence>
<name>A0A267MBX0_9FIRM</name>
<gene>
    <name evidence="7" type="ORF">CCE28_19915</name>
</gene>
<dbReference type="EMBL" id="NIBG01000029">
    <property type="protein sequence ID" value="PAB57049.1"/>
    <property type="molecule type" value="Genomic_DNA"/>
</dbReference>
<dbReference type="InterPro" id="IPR000415">
    <property type="entry name" value="Nitroreductase-like"/>
</dbReference>
<dbReference type="InterPro" id="IPR029479">
    <property type="entry name" value="Nitroreductase"/>
</dbReference>
<dbReference type="RefSeq" id="WP_095135675.1">
    <property type="nucleotide sequence ID" value="NZ_NIBG01000029.1"/>
</dbReference>
<keyword evidence="4" id="KW-0288">FMN</keyword>
<dbReference type="OrthoDB" id="9812105at2"/>
<evidence type="ECO:0000256" key="4">
    <source>
        <dbReference type="ARBA" id="ARBA00022643"/>
    </source>
</evidence>
<comment type="cofactor">
    <cofactor evidence="1">
        <name>FMN</name>
        <dbReference type="ChEBI" id="CHEBI:58210"/>
    </cofactor>
</comment>
<dbReference type="AlphaFoldDB" id="A0A267MBX0"/>
<organism evidence="7 8">
    <name type="scientific">Anaeromicrobium sediminis</name>
    <dbReference type="NCBI Taxonomy" id="1478221"/>
    <lineage>
        <taxon>Bacteria</taxon>
        <taxon>Bacillati</taxon>
        <taxon>Bacillota</taxon>
        <taxon>Clostridia</taxon>
        <taxon>Peptostreptococcales</taxon>
        <taxon>Thermotaleaceae</taxon>
        <taxon>Anaeromicrobium</taxon>
    </lineage>
</organism>
<dbReference type="Pfam" id="PF00881">
    <property type="entry name" value="Nitroreductase"/>
    <property type="match status" value="1"/>
</dbReference>
<evidence type="ECO:0000256" key="1">
    <source>
        <dbReference type="ARBA" id="ARBA00001917"/>
    </source>
</evidence>
<dbReference type="Gene3D" id="3.40.109.10">
    <property type="entry name" value="NADH Oxidase"/>
    <property type="match status" value="1"/>
</dbReference>
<accession>A0A267MBX0</accession>
<protein>
    <submittedName>
        <fullName evidence="7">Nitroreductase</fullName>
    </submittedName>
</protein>
<dbReference type="PANTHER" id="PTHR43673:SF2">
    <property type="entry name" value="NITROREDUCTASE"/>
    <property type="match status" value="1"/>
</dbReference>
<reference evidence="7 8" key="1">
    <citation type="submission" date="2017-06" db="EMBL/GenBank/DDBJ databases">
        <title>Draft genome sequence of anaerobic fermentative bacterium Anaeromicrobium sediminis DY2726D isolated from West Pacific Ocean sediments.</title>
        <authorList>
            <person name="Zeng X."/>
        </authorList>
    </citation>
    <scope>NUCLEOTIDE SEQUENCE [LARGE SCALE GENOMIC DNA]</scope>
    <source>
        <strain evidence="7 8">DY2726D</strain>
    </source>
</reference>
<evidence type="ECO:0000259" key="6">
    <source>
        <dbReference type="Pfam" id="PF00881"/>
    </source>
</evidence>
<dbReference type="Proteomes" id="UP000216024">
    <property type="component" value="Unassembled WGS sequence"/>
</dbReference>
<evidence type="ECO:0000256" key="3">
    <source>
        <dbReference type="ARBA" id="ARBA00022630"/>
    </source>
</evidence>
<keyword evidence="8" id="KW-1185">Reference proteome</keyword>
<sequence length="184" mass="20712">MNFYDVINKRSSEKSFKDTPICEKKMGRIMEATMKSPSWKNQSSYKIILVNEKLEKEKLAKAVMNDGDNAGNALEEAPMMAVVVGNPNVSGRIGDKEYYLVDGAIAMEHLILAATNEGYGTCWIGAIDETKVKSILNIPNEYKVIGVTPIGEVNEHEKQDSKTEISEHVFINKWENKFDKNKLH</sequence>
<proteinExistence type="inferred from homology"/>